<dbReference type="SUPFAM" id="SSF54909">
    <property type="entry name" value="Dimeric alpha+beta barrel"/>
    <property type="match status" value="1"/>
</dbReference>
<sequence>MQRYGWVIRVKPEKLGDYRRLHKQPWPEVLMEISDCHIRNYTIFLREPENLLFGYFEYTGDDFDADMARMSEDPRTREWWSLTDPCQVPLESLEDGEWWAPMEELFHHD</sequence>
<name>A0A8J2V5X2_9PROT</name>
<dbReference type="GO" id="GO:0016857">
    <property type="term" value="F:racemase and epimerase activity, acting on carbohydrates and derivatives"/>
    <property type="evidence" value="ECO:0007669"/>
    <property type="project" value="InterPro"/>
</dbReference>
<gene>
    <name evidence="1" type="ORF">GCM10011342_20350</name>
</gene>
<evidence type="ECO:0008006" key="3">
    <source>
        <dbReference type="Google" id="ProtNLM"/>
    </source>
</evidence>
<dbReference type="AlphaFoldDB" id="A0A8J2V5X2"/>
<reference evidence="1" key="2">
    <citation type="submission" date="2020-09" db="EMBL/GenBank/DDBJ databases">
        <authorList>
            <person name="Sun Q."/>
            <person name="Zhou Y."/>
        </authorList>
    </citation>
    <scope>NUCLEOTIDE SEQUENCE</scope>
    <source>
        <strain evidence="1">CGMCC 1.12921</strain>
    </source>
</reference>
<evidence type="ECO:0000313" key="2">
    <source>
        <dbReference type="Proteomes" id="UP000613582"/>
    </source>
</evidence>
<dbReference type="InterPro" id="IPR008000">
    <property type="entry name" value="Rham/fucose_mutarotase"/>
</dbReference>
<reference evidence="1" key="1">
    <citation type="journal article" date="2014" name="Int. J. Syst. Evol. Microbiol.">
        <title>Complete genome sequence of Corynebacterium casei LMG S-19264T (=DSM 44701T), isolated from a smear-ripened cheese.</title>
        <authorList>
            <consortium name="US DOE Joint Genome Institute (JGI-PGF)"/>
            <person name="Walter F."/>
            <person name="Albersmeier A."/>
            <person name="Kalinowski J."/>
            <person name="Ruckert C."/>
        </authorList>
    </citation>
    <scope>NUCLEOTIDE SEQUENCE</scope>
    <source>
        <strain evidence="1">CGMCC 1.12921</strain>
    </source>
</reference>
<evidence type="ECO:0000313" key="1">
    <source>
        <dbReference type="EMBL" id="GGD11489.1"/>
    </source>
</evidence>
<dbReference type="Pfam" id="PF05336">
    <property type="entry name" value="rhaM"/>
    <property type="match status" value="1"/>
</dbReference>
<dbReference type="RefSeq" id="WP_188158526.1">
    <property type="nucleotide sequence ID" value="NZ_BMGH01000001.1"/>
</dbReference>
<comment type="caution">
    <text evidence="1">The sequence shown here is derived from an EMBL/GenBank/DDBJ whole genome shotgun (WGS) entry which is preliminary data.</text>
</comment>
<dbReference type="Proteomes" id="UP000613582">
    <property type="component" value="Unassembled WGS sequence"/>
</dbReference>
<dbReference type="InterPro" id="IPR011008">
    <property type="entry name" value="Dimeric_a/b-barrel"/>
</dbReference>
<dbReference type="PANTHER" id="PTHR34389:SF2">
    <property type="entry name" value="L-RHAMNOSE MUTAROTASE"/>
    <property type="match status" value="1"/>
</dbReference>
<protein>
    <recommendedName>
        <fullName evidence="3">L-rhamnose mutarotase</fullName>
    </recommendedName>
</protein>
<dbReference type="PANTHER" id="PTHR34389">
    <property type="entry name" value="L-RHAMNOSE MUTAROTASE"/>
    <property type="match status" value="1"/>
</dbReference>
<keyword evidence="2" id="KW-1185">Reference proteome</keyword>
<proteinExistence type="predicted"/>
<dbReference type="EMBL" id="BMGH01000001">
    <property type="protein sequence ID" value="GGD11489.1"/>
    <property type="molecule type" value="Genomic_DNA"/>
</dbReference>
<organism evidence="1 2">
    <name type="scientific">Aquisalinus flavus</name>
    <dbReference type="NCBI Taxonomy" id="1526572"/>
    <lineage>
        <taxon>Bacteria</taxon>
        <taxon>Pseudomonadati</taxon>
        <taxon>Pseudomonadota</taxon>
        <taxon>Alphaproteobacteria</taxon>
        <taxon>Parvularculales</taxon>
        <taxon>Parvularculaceae</taxon>
        <taxon>Aquisalinus</taxon>
    </lineage>
</organism>
<dbReference type="Gene3D" id="3.30.70.100">
    <property type="match status" value="1"/>
</dbReference>
<accession>A0A8J2V5X2</accession>